<comment type="caution">
    <text evidence="6">The sequence shown here is derived from an EMBL/GenBank/DDBJ whole genome shotgun (WGS) entry which is preliminary data.</text>
</comment>
<organism evidence="6 7">
    <name type="scientific">Linnemannia gamsii</name>
    <dbReference type="NCBI Taxonomy" id="64522"/>
    <lineage>
        <taxon>Eukaryota</taxon>
        <taxon>Fungi</taxon>
        <taxon>Fungi incertae sedis</taxon>
        <taxon>Mucoromycota</taxon>
        <taxon>Mortierellomycotina</taxon>
        <taxon>Mortierellomycetes</taxon>
        <taxon>Mortierellales</taxon>
        <taxon>Mortierellaceae</taxon>
        <taxon>Linnemannia</taxon>
    </lineage>
</organism>
<dbReference type="PANTHER" id="PTHR12835">
    <property type="entry name" value="BIOTIN PROTEIN LIGASE"/>
    <property type="match status" value="1"/>
</dbReference>
<dbReference type="SUPFAM" id="SSF55681">
    <property type="entry name" value="Class II aaRS and biotin synthetases"/>
    <property type="match status" value="1"/>
</dbReference>
<dbReference type="Pfam" id="PF03099">
    <property type="entry name" value="BPL_LplA_LipB"/>
    <property type="match status" value="1"/>
</dbReference>
<dbReference type="InterPro" id="IPR004408">
    <property type="entry name" value="Biotin_CoA_COase_ligase"/>
</dbReference>
<dbReference type="AlphaFoldDB" id="A0A9P6RRC0"/>
<name>A0A9P6RRC0_9FUNG</name>
<evidence type="ECO:0000256" key="2">
    <source>
        <dbReference type="ARBA" id="ARBA00022598"/>
    </source>
</evidence>
<dbReference type="GO" id="GO:0005737">
    <property type="term" value="C:cytoplasm"/>
    <property type="evidence" value="ECO:0007669"/>
    <property type="project" value="TreeGrafter"/>
</dbReference>
<keyword evidence="3" id="KW-0547">Nucleotide-binding</keyword>
<evidence type="ECO:0000313" key="7">
    <source>
        <dbReference type="Proteomes" id="UP000823405"/>
    </source>
</evidence>
<dbReference type="PROSITE" id="PS51733">
    <property type="entry name" value="BPL_LPL_CATALYTIC"/>
    <property type="match status" value="1"/>
</dbReference>
<dbReference type="GO" id="GO:0004077">
    <property type="term" value="F:biotin--[biotin carboxyl-carrier protein] ligase activity"/>
    <property type="evidence" value="ECO:0007669"/>
    <property type="project" value="InterPro"/>
</dbReference>
<evidence type="ECO:0000259" key="5">
    <source>
        <dbReference type="PROSITE" id="PS51733"/>
    </source>
</evidence>
<evidence type="ECO:0000313" key="6">
    <source>
        <dbReference type="EMBL" id="KAG0323442.1"/>
    </source>
</evidence>
<comment type="similarity">
    <text evidence="1">Belongs to the biotin--protein ligase family.</text>
</comment>
<keyword evidence="7" id="KW-1185">Reference proteome</keyword>
<dbReference type="Gene3D" id="3.30.930.10">
    <property type="entry name" value="Bira Bifunctional Protein, Domain 2"/>
    <property type="match status" value="1"/>
</dbReference>
<dbReference type="InterPro" id="IPR045864">
    <property type="entry name" value="aa-tRNA-synth_II/BPL/LPL"/>
</dbReference>
<protein>
    <recommendedName>
        <fullName evidence="5">BPL/LPL catalytic domain-containing protein</fullName>
    </recommendedName>
</protein>
<gene>
    <name evidence="6" type="ORF">BGZ97_004072</name>
</gene>
<dbReference type="InterPro" id="IPR004143">
    <property type="entry name" value="BPL_LPL_catalytic"/>
</dbReference>
<evidence type="ECO:0000256" key="3">
    <source>
        <dbReference type="ARBA" id="ARBA00022741"/>
    </source>
</evidence>
<dbReference type="InterPro" id="IPR003142">
    <property type="entry name" value="BPL_C"/>
</dbReference>
<dbReference type="SUPFAM" id="SSF50037">
    <property type="entry name" value="C-terminal domain of transcriptional repressors"/>
    <property type="match status" value="1"/>
</dbReference>
<dbReference type="GO" id="GO:0005524">
    <property type="term" value="F:ATP binding"/>
    <property type="evidence" value="ECO:0007669"/>
    <property type="project" value="UniProtKB-KW"/>
</dbReference>
<dbReference type="NCBIfam" id="TIGR00121">
    <property type="entry name" value="birA_ligase"/>
    <property type="match status" value="1"/>
</dbReference>
<dbReference type="EMBL" id="JAAAIN010000002">
    <property type="protein sequence ID" value="KAG0323442.1"/>
    <property type="molecule type" value="Genomic_DNA"/>
</dbReference>
<reference evidence="6" key="1">
    <citation type="journal article" date="2020" name="Fungal Divers.">
        <title>Resolving the Mortierellaceae phylogeny through synthesis of multi-gene phylogenetics and phylogenomics.</title>
        <authorList>
            <person name="Vandepol N."/>
            <person name="Liber J."/>
            <person name="Desiro A."/>
            <person name="Na H."/>
            <person name="Kennedy M."/>
            <person name="Barry K."/>
            <person name="Grigoriev I.V."/>
            <person name="Miller A.N."/>
            <person name="O'Donnell K."/>
            <person name="Stajich J.E."/>
            <person name="Bonito G."/>
        </authorList>
    </citation>
    <scope>NUCLEOTIDE SEQUENCE</scope>
    <source>
        <strain evidence="6">NVP60</strain>
    </source>
</reference>
<dbReference type="PANTHER" id="PTHR12835:SF5">
    <property type="entry name" value="BIOTIN--PROTEIN LIGASE"/>
    <property type="match status" value="1"/>
</dbReference>
<dbReference type="Gene3D" id="2.30.30.100">
    <property type="match status" value="1"/>
</dbReference>
<sequence>MSFRGKSAITHHDFDWVARNHMNKREARPPAELAGLSLAVGTAIVAGLRTLVHTDTPRLALKWPNDVLLDGAKLAGSLIETVRSTRTSSTVVIGIGLNLDGEAALAAQLDARANPPAALARVLPAVAMTDVLAHVLNALATMLELFEKHGLASFLQAWDADHAYTGKEVLILENGHEILHGVATGIDSYGRLLIDTGNGIQALASGDVSLRAYIL</sequence>
<dbReference type="OrthoDB" id="10250105at2759"/>
<proteinExistence type="inferred from homology"/>
<dbReference type="Proteomes" id="UP000823405">
    <property type="component" value="Unassembled WGS sequence"/>
</dbReference>
<evidence type="ECO:0000256" key="1">
    <source>
        <dbReference type="ARBA" id="ARBA00009934"/>
    </source>
</evidence>
<dbReference type="Pfam" id="PF02237">
    <property type="entry name" value="BPL_C"/>
    <property type="match status" value="1"/>
</dbReference>
<keyword evidence="4" id="KW-0067">ATP-binding</keyword>
<feature type="domain" description="BPL/LPL catalytic" evidence="5">
    <location>
        <begin position="1"/>
        <end position="147"/>
    </location>
</feature>
<keyword evidence="2" id="KW-0436">Ligase</keyword>
<evidence type="ECO:0000256" key="4">
    <source>
        <dbReference type="ARBA" id="ARBA00022840"/>
    </source>
</evidence>
<dbReference type="InterPro" id="IPR008988">
    <property type="entry name" value="Transcriptional_repressor_C"/>
</dbReference>
<accession>A0A9P6RRC0</accession>